<organism evidence="1 2">
    <name type="scientific">Parasedimentitalea maritima</name>
    <dbReference type="NCBI Taxonomy" id="2578117"/>
    <lineage>
        <taxon>Bacteria</taxon>
        <taxon>Pseudomonadati</taxon>
        <taxon>Pseudomonadota</taxon>
        <taxon>Alphaproteobacteria</taxon>
        <taxon>Rhodobacterales</taxon>
        <taxon>Paracoccaceae</taxon>
        <taxon>Parasedimentitalea</taxon>
    </lineage>
</organism>
<comment type="caution">
    <text evidence="1">The sequence shown here is derived from an EMBL/GenBank/DDBJ whole genome shotgun (WGS) entry which is preliminary data.</text>
</comment>
<evidence type="ECO:0000313" key="1">
    <source>
        <dbReference type="EMBL" id="KAE9631661.1"/>
    </source>
</evidence>
<proteinExistence type="predicted"/>
<dbReference type="Proteomes" id="UP000441586">
    <property type="component" value="Unassembled WGS sequence"/>
</dbReference>
<protein>
    <submittedName>
        <fullName evidence="1">Uncharacterized protein</fullName>
    </submittedName>
</protein>
<dbReference type="AlphaFoldDB" id="A0A6A4RNP5"/>
<dbReference type="EMBL" id="WSFO01000002">
    <property type="protein sequence ID" value="KAE9631661.1"/>
    <property type="molecule type" value="Genomic_DNA"/>
</dbReference>
<dbReference type="RefSeq" id="WP_158977565.1">
    <property type="nucleotide sequence ID" value="NZ_WSFO01000002.1"/>
</dbReference>
<dbReference type="Gene3D" id="1.20.5.340">
    <property type="match status" value="1"/>
</dbReference>
<gene>
    <name evidence="1" type="ORF">GP644_04940</name>
</gene>
<evidence type="ECO:0000313" key="2">
    <source>
        <dbReference type="Proteomes" id="UP000441586"/>
    </source>
</evidence>
<sequence>MTKTLLDLLKACINATLLLLALCLFLGWKLMSSVDNVTGQVTQAVVQITPVQNRIEALRTEVVALRSDLLQRPEIAVSAKLDALDRRLAALQSEMLDLKALPAEVIRDAAQTGAAEFAGQIARLSNCVPPTP</sequence>
<reference evidence="1 2" key="1">
    <citation type="submission" date="2019-12" db="EMBL/GenBank/DDBJ databases">
        <authorList>
            <person name="Zhang Y.-J."/>
        </authorList>
    </citation>
    <scope>NUCLEOTIDE SEQUENCE [LARGE SCALE GENOMIC DNA]</scope>
    <source>
        <strain evidence="1 2">H18S-6</strain>
    </source>
</reference>
<name>A0A6A4RNP5_9RHOB</name>
<accession>A0A6A4RNP5</accession>